<evidence type="ECO:0000313" key="7">
    <source>
        <dbReference type="EMBL" id="RJO59868.1"/>
    </source>
</evidence>
<dbReference type="NCBIfam" id="TIGR00608">
    <property type="entry name" value="radc"/>
    <property type="match status" value="1"/>
</dbReference>
<feature type="domain" description="MPN" evidence="6">
    <location>
        <begin position="33"/>
        <end position="154"/>
    </location>
</feature>
<dbReference type="AlphaFoldDB" id="A0A419D9W9"/>
<dbReference type="GO" id="GO:0046872">
    <property type="term" value="F:metal ion binding"/>
    <property type="evidence" value="ECO:0007669"/>
    <property type="project" value="UniProtKB-KW"/>
</dbReference>
<evidence type="ECO:0000259" key="6">
    <source>
        <dbReference type="PROSITE" id="PS50249"/>
    </source>
</evidence>
<dbReference type="InterPro" id="IPR001405">
    <property type="entry name" value="UPF0758"/>
</dbReference>
<evidence type="ECO:0000313" key="8">
    <source>
        <dbReference type="Proteomes" id="UP000285655"/>
    </source>
</evidence>
<organism evidence="7 8">
    <name type="scientific">candidate division WS5 bacterium</name>
    <dbReference type="NCBI Taxonomy" id="2093353"/>
    <lineage>
        <taxon>Bacteria</taxon>
        <taxon>candidate division WS5</taxon>
    </lineage>
</organism>
<keyword evidence="5" id="KW-0482">Metalloprotease</keyword>
<dbReference type="GO" id="GO:0006508">
    <property type="term" value="P:proteolysis"/>
    <property type="evidence" value="ECO:0007669"/>
    <property type="project" value="UniProtKB-KW"/>
</dbReference>
<evidence type="ECO:0000256" key="1">
    <source>
        <dbReference type="ARBA" id="ARBA00022670"/>
    </source>
</evidence>
<dbReference type="PANTHER" id="PTHR30471:SF3">
    <property type="entry name" value="UPF0758 PROTEIN YEES-RELATED"/>
    <property type="match status" value="1"/>
</dbReference>
<evidence type="ECO:0000256" key="2">
    <source>
        <dbReference type="ARBA" id="ARBA00022723"/>
    </source>
</evidence>
<dbReference type="CDD" id="cd08071">
    <property type="entry name" value="MPN_DUF2466"/>
    <property type="match status" value="1"/>
</dbReference>
<dbReference type="InterPro" id="IPR020891">
    <property type="entry name" value="UPF0758_CS"/>
</dbReference>
<evidence type="ECO:0000256" key="5">
    <source>
        <dbReference type="ARBA" id="ARBA00023049"/>
    </source>
</evidence>
<dbReference type="EMBL" id="QZJW01000060">
    <property type="protein sequence ID" value="RJO59868.1"/>
    <property type="molecule type" value="Genomic_DNA"/>
</dbReference>
<protein>
    <submittedName>
        <fullName evidence="7">DNA repair protein RadC</fullName>
    </submittedName>
</protein>
<dbReference type="PROSITE" id="PS01302">
    <property type="entry name" value="UPF0758"/>
    <property type="match status" value="1"/>
</dbReference>
<sequence>MKNAKCLRLRIIRPVFEDIAISELSEKYFHGKSIRNSRDIYELFSHLSRETKEHFIAIHLDTKNRIICVDTISIGSLTSSIVHPREVFKSVLLSSAASIALVHNHPSGAPEPSRDDIDITTRLKEAGNFLGIPVIDHIIIGNGSYISLIEKGYF</sequence>
<evidence type="ECO:0000256" key="3">
    <source>
        <dbReference type="ARBA" id="ARBA00022801"/>
    </source>
</evidence>
<keyword evidence="4" id="KW-0862">Zinc</keyword>
<dbReference type="GO" id="GO:0008237">
    <property type="term" value="F:metallopeptidase activity"/>
    <property type="evidence" value="ECO:0007669"/>
    <property type="project" value="UniProtKB-KW"/>
</dbReference>
<dbReference type="Pfam" id="PF04002">
    <property type="entry name" value="RadC"/>
    <property type="match status" value="1"/>
</dbReference>
<name>A0A419D9W9_9BACT</name>
<reference evidence="7 8" key="1">
    <citation type="journal article" date="2017" name="ISME J.">
        <title>Energy and carbon metabolisms in a deep terrestrial subsurface fluid microbial community.</title>
        <authorList>
            <person name="Momper L."/>
            <person name="Jungbluth S.P."/>
            <person name="Lee M.D."/>
            <person name="Amend J.P."/>
        </authorList>
    </citation>
    <scope>NUCLEOTIDE SEQUENCE [LARGE SCALE GENOMIC DNA]</scope>
    <source>
        <strain evidence="7">SURF_29</strain>
    </source>
</reference>
<dbReference type="Proteomes" id="UP000285655">
    <property type="component" value="Unassembled WGS sequence"/>
</dbReference>
<keyword evidence="2" id="KW-0479">Metal-binding</keyword>
<proteinExistence type="predicted"/>
<comment type="caution">
    <text evidence="7">The sequence shown here is derived from an EMBL/GenBank/DDBJ whole genome shotgun (WGS) entry which is preliminary data.</text>
</comment>
<evidence type="ECO:0000256" key="4">
    <source>
        <dbReference type="ARBA" id="ARBA00022833"/>
    </source>
</evidence>
<dbReference type="PANTHER" id="PTHR30471">
    <property type="entry name" value="DNA REPAIR PROTEIN RADC"/>
    <property type="match status" value="1"/>
</dbReference>
<dbReference type="PROSITE" id="PS50249">
    <property type="entry name" value="MPN"/>
    <property type="match status" value="1"/>
</dbReference>
<dbReference type="Gene3D" id="3.40.140.10">
    <property type="entry name" value="Cytidine Deaminase, domain 2"/>
    <property type="match status" value="1"/>
</dbReference>
<accession>A0A419D9W9</accession>
<keyword evidence="1" id="KW-0645">Protease</keyword>
<dbReference type="InterPro" id="IPR037518">
    <property type="entry name" value="MPN"/>
</dbReference>
<keyword evidence="3" id="KW-0378">Hydrolase</keyword>
<dbReference type="InterPro" id="IPR025657">
    <property type="entry name" value="RadC_JAB"/>
</dbReference>
<gene>
    <name evidence="7" type="primary">radC</name>
    <name evidence="7" type="ORF">C4544_07575</name>
</gene>